<keyword evidence="5 6" id="KW-0663">Pyridoxal phosphate</keyword>
<comment type="cofactor">
    <cofactor evidence="1">
        <name>pyridoxal 5'-phosphate</name>
        <dbReference type="ChEBI" id="CHEBI:597326"/>
    </cofactor>
</comment>
<evidence type="ECO:0000313" key="7">
    <source>
        <dbReference type="EMBL" id="SLN72652.1"/>
    </source>
</evidence>
<dbReference type="EMBL" id="FWFO01000007">
    <property type="protein sequence ID" value="SLN72652.1"/>
    <property type="molecule type" value="Genomic_DNA"/>
</dbReference>
<dbReference type="PROSITE" id="PS00600">
    <property type="entry name" value="AA_TRANSFER_CLASS_3"/>
    <property type="match status" value="1"/>
</dbReference>
<dbReference type="PIRSF" id="PIRSF000521">
    <property type="entry name" value="Transaminase_4ab_Lys_Orn"/>
    <property type="match status" value="1"/>
</dbReference>
<evidence type="ECO:0000256" key="5">
    <source>
        <dbReference type="ARBA" id="ARBA00022898"/>
    </source>
</evidence>
<keyword evidence="7" id="KW-0670">Pyruvate</keyword>
<accession>A0A1Y5TV36</accession>
<evidence type="ECO:0000256" key="2">
    <source>
        <dbReference type="ARBA" id="ARBA00008954"/>
    </source>
</evidence>
<evidence type="ECO:0000313" key="8">
    <source>
        <dbReference type="Proteomes" id="UP000193077"/>
    </source>
</evidence>
<dbReference type="EC" id="2.6.1.77" evidence="7"/>
<evidence type="ECO:0000256" key="4">
    <source>
        <dbReference type="ARBA" id="ARBA00022679"/>
    </source>
</evidence>
<reference evidence="7 8" key="1">
    <citation type="submission" date="2017-03" db="EMBL/GenBank/DDBJ databases">
        <authorList>
            <person name="Afonso C.L."/>
            <person name="Miller P.J."/>
            <person name="Scott M.A."/>
            <person name="Spackman E."/>
            <person name="Goraichik I."/>
            <person name="Dimitrov K.M."/>
            <person name="Suarez D.L."/>
            <person name="Swayne D.E."/>
        </authorList>
    </citation>
    <scope>NUCLEOTIDE SEQUENCE [LARGE SCALE GENOMIC DNA]</scope>
    <source>
        <strain evidence="7 8">CECT 7639</strain>
    </source>
</reference>
<dbReference type="Proteomes" id="UP000193077">
    <property type="component" value="Unassembled WGS sequence"/>
</dbReference>
<dbReference type="OrthoDB" id="9801834at2"/>
<dbReference type="PANTHER" id="PTHR43094:SF1">
    <property type="entry name" value="AMINOTRANSFERASE CLASS-III"/>
    <property type="match status" value="1"/>
</dbReference>
<dbReference type="InterPro" id="IPR005814">
    <property type="entry name" value="Aminotrans_3"/>
</dbReference>
<keyword evidence="8" id="KW-1185">Reference proteome</keyword>
<dbReference type="NCBIfam" id="NF005683">
    <property type="entry name" value="PRK07481.1"/>
    <property type="match status" value="1"/>
</dbReference>
<sequence length="450" mass="48489">MKDSNFLKENNARHFWHPMAHPADSQKNPPTILTGGEGVHIVDVDGHRALDAVGGLWNVNLGYSCEPVKQAIADQLNALPYYSTFRGTSNDKAIELSYELAQFFEADGLTRAFFTSGGSDSVEIALKMARQYHKVRGEAGRTKFISLKQGYHGTHFAAASVNGNQKFRAAYEPMMPGCFHVPSPWTYRNPFDETDPERLAQLCVKALEAEIAFQGAGTVAAFIMEPVLGAGGVIPPHKSFMPMVRELCSKHGILLISDEIITAFGRTGSESGARHWGVQPDIMTTAKAITNGYFPFGAAMISGAVAEVFESDTTGKASVDQGYTYSGHPVGAAAALAALSEIKRLRIWENAAARGDELFAGLQKLKEKHDIVGDVRGGEGLMSALELVSDRDSKTPIAKHVPLQVQKAAYEDGVMVRVSGNNIILSPPLIITTDDVNKILSALDNGLSAA</sequence>
<dbReference type="GO" id="GO:0005829">
    <property type="term" value="C:cytosol"/>
    <property type="evidence" value="ECO:0007669"/>
    <property type="project" value="TreeGrafter"/>
</dbReference>
<organism evidence="7 8">
    <name type="scientific">Falsiruegeria litorea R37</name>
    <dbReference type="NCBI Taxonomy" id="1200284"/>
    <lineage>
        <taxon>Bacteria</taxon>
        <taxon>Pseudomonadati</taxon>
        <taxon>Pseudomonadota</taxon>
        <taxon>Alphaproteobacteria</taxon>
        <taxon>Rhodobacterales</taxon>
        <taxon>Roseobacteraceae</taxon>
        <taxon>Falsiruegeria</taxon>
    </lineage>
</organism>
<comment type="similarity">
    <text evidence="2 6">Belongs to the class-III pyridoxal-phosphate-dependent aminotransferase family.</text>
</comment>
<keyword evidence="4 7" id="KW-0808">Transferase</keyword>
<dbReference type="InterPro" id="IPR015421">
    <property type="entry name" value="PyrdxlP-dep_Trfase_major"/>
</dbReference>
<protein>
    <submittedName>
        <fullName evidence="7">Taurine--pyruvate aminotransferase</fullName>
        <ecNumber evidence="7">2.6.1.77</ecNumber>
    </submittedName>
</protein>
<dbReference type="InterPro" id="IPR015422">
    <property type="entry name" value="PyrdxlP-dep_Trfase_small"/>
</dbReference>
<dbReference type="InterPro" id="IPR049704">
    <property type="entry name" value="Aminotrans_3_PPA_site"/>
</dbReference>
<proteinExistence type="inferred from homology"/>
<dbReference type="GO" id="GO:0031299">
    <property type="term" value="F:taurine-pyruvate aminotransferase activity"/>
    <property type="evidence" value="ECO:0007669"/>
    <property type="project" value="UniProtKB-EC"/>
</dbReference>
<dbReference type="AlphaFoldDB" id="A0A1Y5TV36"/>
<dbReference type="PANTHER" id="PTHR43094">
    <property type="entry name" value="AMINOTRANSFERASE"/>
    <property type="match status" value="1"/>
</dbReference>
<gene>
    <name evidence="7" type="primary">tpa_4</name>
    <name evidence="7" type="ORF">TRL7639_04340</name>
</gene>
<evidence type="ECO:0000256" key="6">
    <source>
        <dbReference type="RuleBase" id="RU003560"/>
    </source>
</evidence>
<dbReference type="InterPro" id="IPR015424">
    <property type="entry name" value="PyrdxlP-dep_Trfase"/>
</dbReference>
<dbReference type="Gene3D" id="3.40.640.10">
    <property type="entry name" value="Type I PLP-dependent aspartate aminotransferase-like (Major domain)"/>
    <property type="match status" value="1"/>
</dbReference>
<dbReference type="Gene3D" id="3.90.1150.10">
    <property type="entry name" value="Aspartate Aminotransferase, domain 1"/>
    <property type="match status" value="1"/>
</dbReference>
<dbReference type="Pfam" id="PF00202">
    <property type="entry name" value="Aminotran_3"/>
    <property type="match status" value="1"/>
</dbReference>
<dbReference type="RefSeq" id="WP_085797981.1">
    <property type="nucleotide sequence ID" value="NZ_FWFO01000007.1"/>
</dbReference>
<name>A0A1Y5TV36_9RHOB</name>
<dbReference type="GO" id="GO:0030170">
    <property type="term" value="F:pyridoxal phosphate binding"/>
    <property type="evidence" value="ECO:0007669"/>
    <property type="project" value="InterPro"/>
</dbReference>
<dbReference type="SUPFAM" id="SSF53383">
    <property type="entry name" value="PLP-dependent transferases"/>
    <property type="match status" value="1"/>
</dbReference>
<evidence type="ECO:0000256" key="1">
    <source>
        <dbReference type="ARBA" id="ARBA00001933"/>
    </source>
</evidence>
<keyword evidence="3 7" id="KW-0032">Aminotransferase</keyword>
<dbReference type="FunFam" id="3.40.640.10:FF:000014">
    <property type="entry name" value="Adenosylmethionine-8-amino-7-oxononanoate aminotransferase, probable"/>
    <property type="match status" value="1"/>
</dbReference>
<evidence type="ECO:0000256" key="3">
    <source>
        <dbReference type="ARBA" id="ARBA00022576"/>
    </source>
</evidence>
<dbReference type="CDD" id="cd00610">
    <property type="entry name" value="OAT_like"/>
    <property type="match status" value="1"/>
</dbReference>